<dbReference type="InterPro" id="IPR002545">
    <property type="entry name" value="CheW-lke_dom"/>
</dbReference>
<evidence type="ECO:0000259" key="1">
    <source>
        <dbReference type="PROSITE" id="PS50851"/>
    </source>
</evidence>
<dbReference type="AlphaFoldDB" id="A0A2W5T5R8"/>
<sequence>MNRDARRLCVFFSAGGSRYALDAVRVLEVARTNEQGVLPLSQHDQVRDLSRLLGGDDEPDARAGVVVDVSPTIAVRVTQVDGVFDTAPLPRWPVQGRLIPLIAPAISAALEFDGRLVFELDAEGAARGLPRQSKPLERHTREAESALVFWVRDERLAMPLHHVAQVIESGAHFNRCPNAGSFLGVAQHRGVLCPVFTVGALGAVEPFVVLFEVNRDLLGLSVTAVEGVRDGSSLNGVPMLDVGRMFS</sequence>
<dbReference type="Pfam" id="PF01584">
    <property type="entry name" value="CheW"/>
    <property type="match status" value="1"/>
</dbReference>
<dbReference type="EMBL" id="QFQP01000016">
    <property type="protein sequence ID" value="PZR10829.1"/>
    <property type="molecule type" value="Genomic_DNA"/>
</dbReference>
<dbReference type="SUPFAM" id="SSF50341">
    <property type="entry name" value="CheW-like"/>
    <property type="match status" value="2"/>
</dbReference>
<dbReference type="PROSITE" id="PS50851">
    <property type="entry name" value="CHEW"/>
    <property type="match status" value="1"/>
</dbReference>
<dbReference type="GO" id="GO:0006935">
    <property type="term" value="P:chemotaxis"/>
    <property type="evidence" value="ECO:0007669"/>
    <property type="project" value="InterPro"/>
</dbReference>
<reference evidence="2 3" key="1">
    <citation type="submission" date="2017-08" db="EMBL/GenBank/DDBJ databases">
        <title>Infants hospitalized years apart are colonized by the same room-sourced microbial strains.</title>
        <authorList>
            <person name="Brooks B."/>
            <person name="Olm M.R."/>
            <person name="Firek B.A."/>
            <person name="Baker R."/>
            <person name="Thomas B.C."/>
            <person name="Morowitz M.J."/>
            <person name="Banfield J.F."/>
        </authorList>
    </citation>
    <scope>NUCLEOTIDE SEQUENCE [LARGE SCALE GENOMIC DNA]</scope>
    <source>
        <strain evidence="2">S2_003_000_R2_14</strain>
    </source>
</reference>
<dbReference type="Proteomes" id="UP000249061">
    <property type="component" value="Unassembled WGS sequence"/>
</dbReference>
<evidence type="ECO:0000313" key="2">
    <source>
        <dbReference type="EMBL" id="PZR10829.1"/>
    </source>
</evidence>
<organism evidence="2 3">
    <name type="scientific">Archangium gephyra</name>
    <dbReference type="NCBI Taxonomy" id="48"/>
    <lineage>
        <taxon>Bacteria</taxon>
        <taxon>Pseudomonadati</taxon>
        <taxon>Myxococcota</taxon>
        <taxon>Myxococcia</taxon>
        <taxon>Myxococcales</taxon>
        <taxon>Cystobacterineae</taxon>
        <taxon>Archangiaceae</taxon>
        <taxon>Archangium</taxon>
    </lineage>
</organism>
<proteinExistence type="predicted"/>
<dbReference type="InterPro" id="IPR036061">
    <property type="entry name" value="CheW-like_dom_sf"/>
</dbReference>
<name>A0A2W5T5R8_9BACT</name>
<dbReference type="GO" id="GO:0007165">
    <property type="term" value="P:signal transduction"/>
    <property type="evidence" value="ECO:0007669"/>
    <property type="project" value="InterPro"/>
</dbReference>
<gene>
    <name evidence="2" type="ORF">DI536_19340</name>
</gene>
<comment type="caution">
    <text evidence="2">The sequence shown here is derived from an EMBL/GenBank/DDBJ whole genome shotgun (WGS) entry which is preliminary data.</text>
</comment>
<protein>
    <recommendedName>
        <fullName evidence="1">CheW-like domain-containing protein</fullName>
    </recommendedName>
</protein>
<accession>A0A2W5T5R8</accession>
<feature type="domain" description="CheW-like" evidence="1">
    <location>
        <begin position="143"/>
        <end position="247"/>
    </location>
</feature>
<evidence type="ECO:0000313" key="3">
    <source>
        <dbReference type="Proteomes" id="UP000249061"/>
    </source>
</evidence>